<dbReference type="Gene3D" id="1.10.600.10">
    <property type="entry name" value="Farnesyl Diphosphate Synthase"/>
    <property type="match status" value="1"/>
</dbReference>
<dbReference type="AlphaFoldDB" id="A0A061FDT3"/>
<dbReference type="EMBL" id="CM001885">
    <property type="protein sequence ID" value="EOY12639.1"/>
    <property type="molecule type" value="Genomic_DNA"/>
</dbReference>
<dbReference type="GO" id="GO:0016102">
    <property type="term" value="P:diterpenoid biosynthetic process"/>
    <property type="evidence" value="ECO:0007669"/>
    <property type="project" value="InterPro"/>
</dbReference>
<evidence type="ECO:0000256" key="1">
    <source>
        <dbReference type="ARBA" id="ARBA00022723"/>
    </source>
</evidence>
<dbReference type="InterPro" id="IPR034741">
    <property type="entry name" value="Terpene_cyclase-like_1_C"/>
</dbReference>
<dbReference type="PANTHER" id="PTHR31225">
    <property type="entry name" value="OS04G0344100 PROTEIN-RELATED"/>
    <property type="match status" value="1"/>
</dbReference>
<dbReference type="InterPro" id="IPR008949">
    <property type="entry name" value="Isoprenoid_synthase_dom_sf"/>
</dbReference>
<keyword evidence="4" id="KW-1185">Reference proteome</keyword>
<proteinExistence type="predicted"/>
<dbReference type="Gramene" id="EOY12639">
    <property type="protein sequence ID" value="EOY12639"/>
    <property type="gene ID" value="TCM_031133"/>
</dbReference>
<dbReference type="InterPro" id="IPR050148">
    <property type="entry name" value="Terpene_synthase-like"/>
</dbReference>
<dbReference type="SFLD" id="SFLDG01019">
    <property type="entry name" value="Terpene_Cyclase_Like_1_C_Termi"/>
    <property type="match status" value="1"/>
</dbReference>
<dbReference type="InParanoid" id="A0A061FDT3"/>
<dbReference type="Pfam" id="PF03936">
    <property type="entry name" value="Terpene_synth_C"/>
    <property type="match status" value="1"/>
</dbReference>
<dbReference type="HOGENOM" id="CLU_003125_1_0_1"/>
<dbReference type="Proteomes" id="UP000026915">
    <property type="component" value="Chromosome 7"/>
</dbReference>
<organism evidence="3 4">
    <name type="scientific">Theobroma cacao</name>
    <name type="common">Cacao</name>
    <name type="synonym">Cocoa</name>
    <dbReference type="NCBI Taxonomy" id="3641"/>
    <lineage>
        <taxon>Eukaryota</taxon>
        <taxon>Viridiplantae</taxon>
        <taxon>Streptophyta</taxon>
        <taxon>Embryophyta</taxon>
        <taxon>Tracheophyta</taxon>
        <taxon>Spermatophyta</taxon>
        <taxon>Magnoliopsida</taxon>
        <taxon>eudicotyledons</taxon>
        <taxon>Gunneridae</taxon>
        <taxon>Pentapetalae</taxon>
        <taxon>rosids</taxon>
        <taxon>malvids</taxon>
        <taxon>Malvales</taxon>
        <taxon>Malvaceae</taxon>
        <taxon>Byttnerioideae</taxon>
        <taxon>Theobroma</taxon>
    </lineage>
</organism>
<evidence type="ECO:0000313" key="4">
    <source>
        <dbReference type="Proteomes" id="UP000026915"/>
    </source>
</evidence>
<dbReference type="SFLD" id="SFLDS00005">
    <property type="entry name" value="Isoprenoid_Synthase_Type_I"/>
    <property type="match status" value="1"/>
</dbReference>
<name>A0A061FDT3_THECC</name>
<dbReference type="FunFam" id="1.10.600.10:FF:000007">
    <property type="entry name" value="Isoprene synthase, chloroplastic"/>
    <property type="match status" value="1"/>
</dbReference>
<sequence length="352" mass="40962">MAEYLLSAQVAHARKSPIRKSLPRLEARRCIPIYQACAFHDRTLLKFSKLDFNLLQHQHKKEIREIFRWWKDLDFANKLPFARDRLVEGYLWILGVYFEPQFSLARRMVTKGIAITSIIDDIYDAYSTFEELELFSSAIERWDMSCIDQLPDYMKLCYRALLDVYEEMEEMMTEQRKLYRVQYAKEAFHENYAPTLEEYMSVALITSGYRMLPITSYVGMGDDIMKEAFNWASNTPKSLQASVTLGRLMDDIASHKQEKGHVGSAVECYMKQHGVSEQEAYNEFHTHIDNARKDINEEMLNVKAILTPVLIRILNFSRVIDVLYKDGEDRYTNVVGVARSGITSLLIDPISV</sequence>
<dbReference type="eggNOG" id="ENOG502QUCN">
    <property type="taxonomic scope" value="Eukaryota"/>
</dbReference>
<dbReference type="InterPro" id="IPR005630">
    <property type="entry name" value="Terpene_synthase_metal-bd"/>
</dbReference>
<dbReference type="PANTHER" id="PTHR31225:SF240">
    <property type="entry name" value="(+)-DELTA-CADINENE SYNTHASE"/>
    <property type="match status" value="1"/>
</dbReference>
<dbReference type="InterPro" id="IPR044814">
    <property type="entry name" value="Terpene_cyclase_plant_C1"/>
</dbReference>
<accession>A0A061FDT3</accession>
<gene>
    <name evidence="3" type="ORF">TCM_031133</name>
</gene>
<feature type="domain" description="Terpene synthase metal-binding" evidence="2">
    <location>
        <begin position="71"/>
        <end position="294"/>
    </location>
</feature>
<dbReference type="OMA" id="WIDVENT"/>
<dbReference type="GO" id="GO:0046246">
    <property type="term" value="P:terpene biosynthetic process"/>
    <property type="evidence" value="ECO:0000318"/>
    <property type="project" value="GO_Central"/>
</dbReference>
<keyword evidence="1" id="KW-0479">Metal-binding</keyword>
<dbReference type="CDD" id="cd00684">
    <property type="entry name" value="Terpene_cyclase_plant_C1"/>
    <property type="match status" value="1"/>
</dbReference>
<reference evidence="3 4" key="1">
    <citation type="journal article" date="2013" name="Genome Biol.">
        <title>The genome sequence of the most widely cultivated cacao type and its use to identify candidate genes regulating pod color.</title>
        <authorList>
            <person name="Motamayor J.C."/>
            <person name="Mockaitis K."/>
            <person name="Schmutz J."/>
            <person name="Haiminen N."/>
            <person name="Iii D.L."/>
            <person name="Cornejo O."/>
            <person name="Findley S.D."/>
            <person name="Zheng P."/>
            <person name="Utro F."/>
            <person name="Royaert S."/>
            <person name="Saski C."/>
            <person name="Jenkins J."/>
            <person name="Podicheti R."/>
            <person name="Zhao M."/>
            <person name="Scheffler B.E."/>
            <person name="Stack J.C."/>
            <person name="Feltus F.A."/>
            <person name="Mustiga G.M."/>
            <person name="Amores F."/>
            <person name="Phillips W."/>
            <person name="Marelli J.P."/>
            <person name="May G.D."/>
            <person name="Shapiro H."/>
            <person name="Ma J."/>
            <person name="Bustamante C.D."/>
            <person name="Schnell R.J."/>
            <person name="Main D."/>
            <person name="Gilbert D."/>
            <person name="Parida L."/>
            <person name="Kuhn D.N."/>
        </authorList>
    </citation>
    <scope>NUCLEOTIDE SEQUENCE [LARGE SCALE GENOMIC DNA]</scope>
    <source>
        <strain evidence="4">cv. Matina 1-6</strain>
    </source>
</reference>
<dbReference type="GO" id="GO:0010333">
    <property type="term" value="F:terpene synthase activity"/>
    <property type="evidence" value="ECO:0000318"/>
    <property type="project" value="GO_Central"/>
</dbReference>
<evidence type="ECO:0000313" key="3">
    <source>
        <dbReference type="EMBL" id="EOY12639.1"/>
    </source>
</evidence>
<dbReference type="STRING" id="3641.A0A061FDT3"/>
<evidence type="ECO:0000259" key="2">
    <source>
        <dbReference type="Pfam" id="PF03936"/>
    </source>
</evidence>
<dbReference type="SUPFAM" id="SSF48576">
    <property type="entry name" value="Terpenoid synthases"/>
    <property type="match status" value="1"/>
</dbReference>
<protein>
    <submittedName>
        <fullName evidence="3">Delta-cadinene synthase isozyme A, putative</fullName>
    </submittedName>
</protein>
<dbReference type="GO" id="GO:0000287">
    <property type="term" value="F:magnesium ion binding"/>
    <property type="evidence" value="ECO:0007669"/>
    <property type="project" value="InterPro"/>
</dbReference>